<dbReference type="Proteomes" id="UP000246005">
    <property type="component" value="Unassembled WGS sequence"/>
</dbReference>
<evidence type="ECO:0000313" key="4">
    <source>
        <dbReference type="Proteomes" id="UP000246005"/>
    </source>
</evidence>
<sequence length="50" mass="5118">MTEPEHDDVERGAAEEQSGAPLTPTEEEADERPPAQGAGLDGGGRLGDDG</sequence>
<evidence type="ECO:0000256" key="1">
    <source>
        <dbReference type="SAM" id="MobiDB-lite"/>
    </source>
</evidence>
<evidence type="ECO:0000313" key="2">
    <source>
        <dbReference type="EMBL" id="PWK83687.1"/>
    </source>
</evidence>
<name>A0A316HUQ8_9PSEU</name>
<gene>
    <name evidence="3" type="ORF">C8D87_101656</name>
    <name evidence="2" type="ORF">C8D88_110143</name>
</gene>
<reference evidence="2 4" key="1">
    <citation type="submission" date="2018-05" db="EMBL/GenBank/DDBJ databases">
        <title>Genomic Encyclopedia of Type Strains, Phase IV (KMG-IV): sequencing the most valuable type-strain genomes for metagenomic binning, comparative biology and taxonomic classification.</title>
        <authorList>
            <person name="Goeker M."/>
        </authorList>
    </citation>
    <scope>NUCLEOTIDE SEQUENCE [LARGE SCALE GENOMIC DNA]</scope>
    <source>
        <strain evidence="3 5">DSM 45479</strain>
        <strain evidence="2 4">DSM 45480</strain>
    </source>
</reference>
<proteinExistence type="predicted"/>
<dbReference type="EMBL" id="QGHB01000010">
    <property type="protein sequence ID" value="PWK83687.1"/>
    <property type="molecule type" value="Genomic_DNA"/>
</dbReference>
<accession>A0A316HUQ8</accession>
<evidence type="ECO:0000313" key="5">
    <source>
        <dbReference type="Proteomes" id="UP000248714"/>
    </source>
</evidence>
<evidence type="ECO:0000313" key="3">
    <source>
        <dbReference type="EMBL" id="RAS70356.1"/>
    </source>
</evidence>
<feature type="region of interest" description="Disordered" evidence="1">
    <location>
        <begin position="1"/>
        <end position="50"/>
    </location>
</feature>
<dbReference type="EMBL" id="QLTT01000001">
    <property type="protein sequence ID" value="RAS70356.1"/>
    <property type="molecule type" value="Genomic_DNA"/>
</dbReference>
<dbReference type="AlphaFoldDB" id="A0A316HUQ8"/>
<dbReference type="RefSeq" id="WP_170155151.1">
    <property type="nucleotide sequence ID" value="NZ_QGHB01000010.1"/>
</dbReference>
<dbReference type="Proteomes" id="UP000248714">
    <property type="component" value="Unassembled WGS sequence"/>
</dbReference>
<feature type="compositionally biased region" description="Gly residues" evidence="1">
    <location>
        <begin position="39"/>
        <end position="50"/>
    </location>
</feature>
<protein>
    <submittedName>
        <fullName evidence="2">Uncharacterized protein</fullName>
    </submittedName>
</protein>
<keyword evidence="5" id="KW-1185">Reference proteome</keyword>
<organism evidence="2 4">
    <name type="scientific">Lentzea atacamensis</name>
    <dbReference type="NCBI Taxonomy" id="531938"/>
    <lineage>
        <taxon>Bacteria</taxon>
        <taxon>Bacillati</taxon>
        <taxon>Actinomycetota</taxon>
        <taxon>Actinomycetes</taxon>
        <taxon>Pseudonocardiales</taxon>
        <taxon>Pseudonocardiaceae</taxon>
        <taxon>Lentzea</taxon>
    </lineage>
</organism>
<comment type="caution">
    <text evidence="2">The sequence shown here is derived from an EMBL/GenBank/DDBJ whole genome shotgun (WGS) entry which is preliminary data.</text>
</comment>